<protein>
    <submittedName>
        <fullName evidence="2">Glycosyltransferase family 2 protein</fullName>
    </submittedName>
</protein>
<organism evidence="2 3">
    <name type="scientific">Clostridium rhizosphaerae</name>
    <dbReference type="NCBI Taxonomy" id="2803861"/>
    <lineage>
        <taxon>Bacteria</taxon>
        <taxon>Bacillati</taxon>
        <taxon>Bacillota</taxon>
        <taxon>Clostridia</taxon>
        <taxon>Eubacteriales</taxon>
        <taxon>Clostridiaceae</taxon>
        <taxon>Clostridium</taxon>
    </lineage>
</organism>
<dbReference type="Proteomes" id="UP000632377">
    <property type="component" value="Unassembled WGS sequence"/>
</dbReference>
<dbReference type="Pfam" id="PF00535">
    <property type="entry name" value="Glycos_transf_2"/>
    <property type="match status" value="1"/>
</dbReference>
<evidence type="ECO:0000259" key="1">
    <source>
        <dbReference type="Pfam" id="PF00535"/>
    </source>
</evidence>
<accession>A0ABS1TDJ7</accession>
<dbReference type="InterPro" id="IPR001173">
    <property type="entry name" value="Glyco_trans_2-like"/>
</dbReference>
<gene>
    <name evidence="2" type="ORF">JK636_16735</name>
</gene>
<proteinExistence type="predicted"/>
<reference evidence="2 3" key="1">
    <citation type="submission" date="2021-01" db="EMBL/GenBank/DDBJ databases">
        <title>Genome public.</title>
        <authorList>
            <person name="Liu C."/>
            <person name="Sun Q."/>
        </authorList>
    </citation>
    <scope>NUCLEOTIDE SEQUENCE [LARGE SCALE GENOMIC DNA]</scope>
    <source>
        <strain evidence="2 3">YIM B02515</strain>
    </source>
</reference>
<dbReference type="PANTHER" id="PTHR10859:SF114">
    <property type="entry name" value="DOLICHOL-PHOSPHATE MANNOSYLTRANSFERASE"/>
    <property type="match status" value="1"/>
</dbReference>
<evidence type="ECO:0000313" key="2">
    <source>
        <dbReference type="EMBL" id="MBL4937375.1"/>
    </source>
</evidence>
<keyword evidence="3" id="KW-1185">Reference proteome</keyword>
<comment type="caution">
    <text evidence="2">The sequence shown here is derived from an EMBL/GenBank/DDBJ whole genome shotgun (WGS) entry which is preliminary data.</text>
</comment>
<dbReference type="EMBL" id="JAESWC010000014">
    <property type="protein sequence ID" value="MBL4937375.1"/>
    <property type="molecule type" value="Genomic_DNA"/>
</dbReference>
<feature type="domain" description="Glycosyltransferase 2-like" evidence="1">
    <location>
        <begin position="5"/>
        <end position="161"/>
    </location>
</feature>
<dbReference type="SUPFAM" id="SSF53448">
    <property type="entry name" value="Nucleotide-diphospho-sugar transferases"/>
    <property type="match status" value="1"/>
</dbReference>
<dbReference type="RefSeq" id="WP_202750128.1">
    <property type="nucleotide sequence ID" value="NZ_JAESWC010000014.1"/>
</dbReference>
<dbReference type="CDD" id="cd04179">
    <property type="entry name" value="DPM_DPG-synthase_like"/>
    <property type="match status" value="1"/>
</dbReference>
<name>A0ABS1TDJ7_9CLOT</name>
<evidence type="ECO:0000313" key="3">
    <source>
        <dbReference type="Proteomes" id="UP000632377"/>
    </source>
</evidence>
<dbReference type="InterPro" id="IPR029044">
    <property type="entry name" value="Nucleotide-diphossugar_trans"/>
</dbReference>
<sequence length="224" mass="24845">MKILVIIPAYNEEATIYNVVTNIYKCNLGVDVLVVNDGSSDNTCEQASQAGAKVINLTHNVGIGGAVQTGYLYASYNDYDIAIQIDGDGQHNPSYLPQLIQPIIDNTADMTIGSRFIDRTNYVPSLFRGIGIKYFSKLVSLIIHQPVFDTTSGFRAINKKTIKLFSHYYPSDYPEVETIVSCCSHGIRLKEIPVEMNYRQGGKSSITPIKSAYYMIKVTLSIIL</sequence>
<dbReference type="Gene3D" id="3.90.550.10">
    <property type="entry name" value="Spore Coat Polysaccharide Biosynthesis Protein SpsA, Chain A"/>
    <property type="match status" value="1"/>
</dbReference>
<dbReference type="PANTHER" id="PTHR10859">
    <property type="entry name" value="GLYCOSYL TRANSFERASE"/>
    <property type="match status" value="1"/>
</dbReference>